<dbReference type="AlphaFoldDB" id="A0A8H5GUD9"/>
<sequence>MTSSTNTFYCDCCGHPIPVSSPRVHCLSPACHDNYDLCAICALGERFIQNDGTHHPSHPTQIYKISGSIDNDRFRSPRRMGLGLHTDGASDTSVTSTATITYFDRAVGSPTSKSPGRTRSSGLTHHHRRSSGCNSVDSIGSIGSTGSFGSMGSIGSASSFGSMGTYSPATSNSTPSSTPEFKQDYTFGRRLSQLDAPLAAAFNSQYDSDGYAHLHLHDEILQNETQKGWTGWTWPSLFMPDMTPSLTFRQLLDAVFSSLDRQGTGYLTPEAYSRFLDDLGYDVENNVWKSYLRPIQGFVKEDVADQALRAIFDLFSIEYTLAARTLYDSDVAEIRAKSQSHKPRTHSLHLTTPDKLATPTGDPDVDASEPDITALSNQLQALLGSGRGTAFVTATQAGQGFAKKASETHTPTQSRSQSTSTTRQTRSRLSRIKSSSSSSILNPSPRHTRKLTTMPLLTREGFASLTCLNVLCDPDAERRCTRFHQVLGPLPREAFPAYPDLKSLKRVQDVFDHAERMRRISGHGTGTGTGRFVEYANSQMKERMQMHLGVELESSTFGQCHGRGWDVMGDDYNDGVTTLYTTCR</sequence>
<feature type="region of interest" description="Disordered" evidence="4">
    <location>
        <begin position="401"/>
        <end position="453"/>
    </location>
</feature>
<dbReference type="GO" id="GO:0008270">
    <property type="term" value="F:zinc ion binding"/>
    <property type="evidence" value="ECO:0007669"/>
    <property type="project" value="UniProtKB-KW"/>
</dbReference>
<protein>
    <recommendedName>
        <fullName evidence="5">EF-hand domain-containing protein</fullName>
    </recommendedName>
</protein>
<gene>
    <name evidence="6" type="ORF">D9758_004277</name>
</gene>
<keyword evidence="1" id="KW-0479">Metal-binding</keyword>
<evidence type="ECO:0000256" key="4">
    <source>
        <dbReference type="SAM" id="MobiDB-lite"/>
    </source>
</evidence>
<evidence type="ECO:0000256" key="1">
    <source>
        <dbReference type="ARBA" id="ARBA00022723"/>
    </source>
</evidence>
<dbReference type="GO" id="GO:0005509">
    <property type="term" value="F:calcium ion binding"/>
    <property type="evidence" value="ECO:0007669"/>
    <property type="project" value="InterPro"/>
</dbReference>
<dbReference type="Gene3D" id="3.30.60.90">
    <property type="match status" value="1"/>
</dbReference>
<dbReference type="PROSITE" id="PS50222">
    <property type="entry name" value="EF_HAND_2"/>
    <property type="match status" value="1"/>
</dbReference>
<dbReference type="EMBL" id="JAACJM010000009">
    <property type="protein sequence ID" value="KAF5371174.1"/>
    <property type="molecule type" value="Genomic_DNA"/>
</dbReference>
<evidence type="ECO:0000313" key="6">
    <source>
        <dbReference type="EMBL" id="KAF5371174.1"/>
    </source>
</evidence>
<name>A0A8H5GUD9_9AGAR</name>
<evidence type="ECO:0000256" key="3">
    <source>
        <dbReference type="ARBA" id="ARBA00022833"/>
    </source>
</evidence>
<feature type="compositionally biased region" description="Low complexity" evidence="4">
    <location>
        <begin position="412"/>
        <end position="424"/>
    </location>
</feature>
<dbReference type="CDD" id="cd02249">
    <property type="entry name" value="ZZ"/>
    <property type="match status" value="1"/>
</dbReference>
<dbReference type="Proteomes" id="UP000559256">
    <property type="component" value="Unassembled WGS sequence"/>
</dbReference>
<evidence type="ECO:0000313" key="7">
    <source>
        <dbReference type="Proteomes" id="UP000559256"/>
    </source>
</evidence>
<feature type="region of interest" description="Disordered" evidence="4">
    <location>
        <begin position="338"/>
        <end position="370"/>
    </location>
</feature>
<comment type="caution">
    <text evidence="6">The sequence shown here is derived from an EMBL/GenBank/DDBJ whole genome shotgun (WGS) entry which is preliminary data.</text>
</comment>
<keyword evidence="7" id="KW-1185">Reference proteome</keyword>
<keyword evidence="2" id="KW-0863">Zinc-finger</keyword>
<feature type="compositionally biased region" description="Low complexity" evidence="4">
    <location>
        <begin position="432"/>
        <end position="445"/>
    </location>
</feature>
<reference evidence="6 7" key="1">
    <citation type="journal article" date="2020" name="ISME J.">
        <title>Uncovering the hidden diversity of litter-decomposition mechanisms in mushroom-forming fungi.</title>
        <authorList>
            <person name="Floudas D."/>
            <person name="Bentzer J."/>
            <person name="Ahren D."/>
            <person name="Johansson T."/>
            <person name="Persson P."/>
            <person name="Tunlid A."/>
        </authorList>
    </citation>
    <scope>NUCLEOTIDE SEQUENCE [LARGE SCALE GENOMIC DNA]</scope>
    <source>
        <strain evidence="6 7">CBS 291.85</strain>
    </source>
</reference>
<feature type="compositionally biased region" description="Polar residues" evidence="4">
    <location>
        <begin position="109"/>
        <end position="123"/>
    </location>
</feature>
<evidence type="ECO:0000256" key="2">
    <source>
        <dbReference type="ARBA" id="ARBA00022771"/>
    </source>
</evidence>
<dbReference type="InterPro" id="IPR002048">
    <property type="entry name" value="EF_hand_dom"/>
</dbReference>
<proteinExistence type="predicted"/>
<accession>A0A8H5GUD9</accession>
<dbReference type="InterPro" id="IPR043145">
    <property type="entry name" value="Znf_ZZ_sf"/>
</dbReference>
<feature type="region of interest" description="Disordered" evidence="4">
    <location>
        <begin position="106"/>
        <end position="137"/>
    </location>
</feature>
<feature type="domain" description="EF-hand" evidence="5">
    <location>
        <begin position="247"/>
        <end position="282"/>
    </location>
</feature>
<keyword evidence="3" id="KW-0862">Zinc</keyword>
<organism evidence="6 7">
    <name type="scientific">Tetrapyrgos nigripes</name>
    <dbReference type="NCBI Taxonomy" id="182062"/>
    <lineage>
        <taxon>Eukaryota</taxon>
        <taxon>Fungi</taxon>
        <taxon>Dikarya</taxon>
        <taxon>Basidiomycota</taxon>
        <taxon>Agaricomycotina</taxon>
        <taxon>Agaricomycetes</taxon>
        <taxon>Agaricomycetidae</taxon>
        <taxon>Agaricales</taxon>
        <taxon>Marasmiineae</taxon>
        <taxon>Marasmiaceae</taxon>
        <taxon>Tetrapyrgos</taxon>
    </lineage>
</organism>
<evidence type="ECO:0000259" key="5">
    <source>
        <dbReference type="PROSITE" id="PS50222"/>
    </source>
</evidence>
<feature type="compositionally biased region" description="Basic residues" evidence="4">
    <location>
        <begin position="338"/>
        <end position="347"/>
    </location>
</feature>
<dbReference type="OrthoDB" id="7873042at2759"/>